<evidence type="ECO:0000313" key="3">
    <source>
        <dbReference type="Proteomes" id="UP001249291"/>
    </source>
</evidence>
<gene>
    <name evidence="2" type="ORF">QE375_001607</name>
</gene>
<proteinExistence type="predicted"/>
<organism evidence="2 3">
    <name type="scientific">Microbacterium foliorum</name>
    <dbReference type="NCBI Taxonomy" id="104336"/>
    <lineage>
        <taxon>Bacteria</taxon>
        <taxon>Bacillati</taxon>
        <taxon>Actinomycetota</taxon>
        <taxon>Actinomycetes</taxon>
        <taxon>Micrococcales</taxon>
        <taxon>Microbacteriaceae</taxon>
        <taxon>Microbacterium</taxon>
    </lineage>
</organism>
<evidence type="ECO:0000313" key="2">
    <source>
        <dbReference type="EMBL" id="MDR6142053.1"/>
    </source>
</evidence>
<protein>
    <recommendedName>
        <fullName evidence="4">DNA-binding protein</fullName>
    </recommendedName>
</protein>
<dbReference type="EMBL" id="JAVIZQ010000001">
    <property type="protein sequence ID" value="MDR6142053.1"/>
    <property type="molecule type" value="Genomic_DNA"/>
</dbReference>
<dbReference type="Proteomes" id="UP001249291">
    <property type="component" value="Unassembled WGS sequence"/>
</dbReference>
<sequence length="122" mass="13587">MRVTHPLDDAPIVPVRAVLRPSTYRTLAEVAKTKGIEDVGALLSRLADLSITPKAARSTRRRRRTAEEWAEIDRRIRALNGQRMSDGRIAKTLGLPQPTVSLRRRGMELESPTPRAPRGVDA</sequence>
<reference evidence="2 3" key="1">
    <citation type="submission" date="2023-08" db="EMBL/GenBank/DDBJ databases">
        <title>Functional and genomic diversity of the sorghum phyllosphere microbiome.</title>
        <authorList>
            <person name="Shade A."/>
        </authorList>
    </citation>
    <scope>NUCLEOTIDE SEQUENCE [LARGE SCALE GENOMIC DNA]</scope>
    <source>
        <strain evidence="2 3">SORGH_AS_0445</strain>
    </source>
</reference>
<name>A0ABU1HPV0_9MICO</name>
<dbReference type="RefSeq" id="WP_309689729.1">
    <property type="nucleotide sequence ID" value="NZ_JAVIZQ010000001.1"/>
</dbReference>
<evidence type="ECO:0000256" key="1">
    <source>
        <dbReference type="SAM" id="MobiDB-lite"/>
    </source>
</evidence>
<evidence type="ECO:0008006" key="4">
    <source>
        <dbReference type="Google" id="ProtNLM"/>
    </source>
</evidence>
<accession>A0ABU1HPV0</accession>
<comment type="caution">
    <text evidence="2">The sequence shown here is derived from an EMBL/GenBank/DDBJ whole genome shotgun (WGS) entry which is preliminary data.</text>
</comment>
<keyword evidence="3" id="KW-1185">Reference proteome</keyword>
<feature type="region of interest" description="Disordered" evidence="1">
    <location>
        <begin position="97"/>
        <end position="122"/>
    </location>
</feature>